<dbReference type="Proteomes" id="UP001295740">
    <property type="component" value="Unassembled WGS sequence"/>
</dbReference>
<accession>A0AAI8VQD0</accession>
<reference evidence="2" key="1">
    <citation type="submission" date="2023-10" db="EMBL/GenBank/DDBJ databases">
        <authorList>
            <person name="Hackl T."/>
        </authorList>
    </citation>
    <scope>NUCLEOTIDE SEQUENCE</scope>
</reference>
<name>A0AAI8VQD0_9PEZI</name>
<protein>
    <submittedName>
        <fullName evidence="2">Uu.00g141840.m01.CDS01</fullName>
    </submittedName>
</protein>
<feature type="compositionally biased region" description="Basic and acidic residues" evidence="1">
    <location>
        <begin position="43"/>
        <end position="61"/>
    </location>
</feature>
<gene>
    <name evidence="2" type="ORF">KHLLAP_LOCUS9626</name>
</gene>
<evidence type="ECO:0000313" key="2">
    <source>
        <dbReference type="EMBL" id="CAJ2509158.1"/>
    </source>
</evidence>
<evidence type="ECO:0000313" key="3">
    <source>
        <dbReference type="Proteomes" id="UP001295740"/>
    </source>
</evidence>
<feature type="compositionally biased region" description="Gly residues" evidence="1">
    <location>
        <begin position="76"/>
        <end position="90"/>
    </location>
</feature>
<evidence type="ECO:0000256" key="1">
    <source>
        <dbReference type="SAM" id="MobiDB-lite"/>
    </source>
</evidence>
<dbReference type="EMBL" id="CAUWAG010000012">
    <property type="protein sequence ID" value="CAJ2509158.1"/>
    <property type="molecule type" value="Genomic_DNA"/>
</dbReference>
<dbReference type="AlphaFoldDB" id="A0AAI8VQD0"/>
<comment type="caution">
    <text evidence="2">The sequence shown here is derived from an EMBL/GenBank/DDBJ whole genome shotgun (WGS) entry which is preliminary data.</text>
</comment>
<feature type="region of interest" description="Disordered" evidence="1">
    <location>
        <begin position="1"/>
        <end position="90"/>
    </location>
</feature>
<keyword evidence="3" id="KW-1185">Reference proteome</keyword>
<organism evidence="2 3">
    <name type="scientific">Anthostomella pinea</name>
    <dbReference type="NCBI Taxonomy" id="933095"/>
    <lineage>
        <taxon>Eukaryota</taxon>
        <taxon>Fungi</taxon>
        <taxon>Dikarya</taxon>
        <taxon>Ascomycota</taxon>
        <taxon>Pezizomycotina</taxon>
        <taxon>Sordariomycetes</taxon>
        <taxon>Xylariomycetidae</taxon>
        <taxon>Xylariales</taxon>
        <taxon>Xylariaceae</taxon>
        <taxon>Anthostomella</taxon>
    </lineage>
</organism>
<proteinExistence type="predicted"/>
<sequence>MPGTSSSVGVNLGGCSSDPHTATGSAAEHTPQQEYQPPPVQPRSEDVVDRLVHETPYDHQAHASAHIATFADQFSGPGGSDCSGGNNTGH</sequence>